<keyword evidence="2" id="KW-1185">Reference proteome</keyword>
<organism evidence="1 2">
    <name type="scientific">Tetrahymena thermophila (strain SB210)</name>
    <dbReference type="NCBI Taxonomy" id="312017"/>
    <lineage>
        <taxon>Eukaryota</taxon>
        <taxon>Sar</taxon>
        <taxon>Alveolata</taxon>
        <taxon>Ciliophora</taxon>
        <taxon>Intramacronucleata</taxon>
        <taxon>Oligohymenophorea</taxon>
        <taxon>Hymenostomatida</taxon>
        <taxon>Tetrahymenina</taxon>
        <taxon>Tetrahymenidae</taxon>
        <taxon>Tetrahymena</taxon>
    </lineage>
</organism>
<sequence length="134" mass="16091">MIIILKKVIDLYSDRNYSCETLQTFSCLVNCISFFKKYQQWCIQPAQQIQSVTNIYSKQGKSTKQLYGRMNEQIQKGFYLIINSLSHNIIRFLKYSQCFQKYIIQQTKYEKKIDYYIIYLTLLSSIKNLGFSYY</sequence>
<name>W7X3J5_TETTS</name>
<dbReference type="GeneID" id="24438181"/>
<protein>
    <submittedName>
        <fullName evidence="1">Uncharacterized protein</fullName>
    </submittedName>
</protein>
<evidence type="ECO:0000313" key="2">
    <source>
        <dbReference type="Proteomes" id="UP000009168"/>
    </source>
</evidence>
<dbReference type="KEGG" id="tet:TTHERM_000283119"/>
<dbReference type="InParanoid" id="W7X3J5"/>
<dbReference type="Proteomes" id="UP000009168">
    <property type="component" value="Unassembled WGS sequence"/>
</dbReference>
<reference evidence="2" key="1">
    <citation type="journal article" date="2006" name="PLoS Biol.">
        <title>Macronuclear genome sequence of the ciliate Tetrahymena thermophila, a model eukaryote.</title>
        <authorList>
            <person name="Eisen J.A."/>
            <person name="Coyne R.S."/>
            <person name="Wu M."/>
            <person name="Wu D."/>
            <person name="Thiagarajan M."/>
            <person name="Wortman J.R."/>
            <person name="Badger J.H."/>
            <person name="Ren Q."/>
            <person name="Amedeo P."/>
            <person name="Jones K.M."/>
            <person name="Tallon L.J."/>
            <person name="Delcher A.L."/>
            <person name="Salzberg S.L."/>
            <person name="Silva J.C."/>
            <person name="Haas B.J."/>
            <person name="Majoros W.H."/>
            <person name="Farzad M."/>
            <person name="Carlton J.M."/>
            <person name="Smith R.K. Jr."/>
            <person name="Garg J."/>
            <person name="Pearlman R.E."/>
            <person name="Karrer K.M."/>
            <person name="Sun L."/>
            <person name="Manning G."/>
            <person name="Elde N.C."/>
            <person name="Turkewitz A.P."/>
            <person name="Asai D.J."/>
            <person name="Wilkes D.E."/>
            <person name="Wang Y."/>
            <person name="Cai H."/>
            <person name="Collins K."/>
            <person name="Stewart B.A."/>
            <person name="Lee S.R."/>
            <person name="Wilamowska K."/>
            <person name="Weinberg Z."/>
            <person name="Ruzzo W.L."/>
            <person name="Wloga D."/>
            <person name="Gaertig J."/>
            <person name="Frankel J."/>
            <person name="Tsao C.-C."/>
            <person name="Gorovsky M.A."/>
            <person name="Keeling P.J."/>
            <person name="Waller R.F."/>
            <person name="Patron N.J."/>
            <person name="Cherry J.M."/>
            <person name="Stover N.A."/>
            <person name="Krieger C.J."/>
            <person name="del Toro C."/>
            <person name="Ryder H.F."/>
            <person name="Williamson S.C."/>
            <person name="Barbeau R.A."/>
            <person name="Hamilton E.P."/>
            <person name="Orias E."/>
        </authorList>
    </citation>
    <scope>NUCLEOTIDE SEQUENCE [LARGE SCALE GENOMIC DNA]</scope>
    <source>
        <strain evidence="2">SB210</strain>
    </source>
</reference>
<accession>W7X3J5</accession>
<proteinExistence type="predicted"/>
<dbReference type="EMBL" id="GG662656">
    <property type="protein sequence ID" value="EWS73865.1"/>
    <property type="molecule type" value="Genomic_DNA"/>
</dbReference>
<gene>
    <name evidence="1" type="ORF">TTHERM_000283119</name>
</gene>
<dbReference type="RefSeq" id="XP_012653612.1">
    <property type="nucleotide sequence ID" value="XM_012798158.1"/>
</dbReference>
<dbReference type="AlphaFoldDB" id="W7X3J5"/>
<evidence type="ECO:0000313" key="1">
    <source>
        <dbReference type="EMBL" id="EWS73865.1"/>
    </source>
</evidence>